<dbReference type="SUPFAM" id="SSF52540">
    <property type="entry name" value="P-loop containing nucleoside triphosphate hydrolases"/>
    <property type="match status" value="2"/>
</dbReference>
<feature type="transmembrane region" description="Helical" evidence="11">
    <location>
        <begin position="1140"/>
        <end position="1160"/>
    </location>
</feature>
<evidence type="ECO:0000256" key="3">
    <source>
        <dbReference type="ARBA" id="ARBA00022448"/>
    </source>
</evidence>
<feature type="transmembrane region" description="Helical" evidence="11">
    <location>
        <begin position="75"/>
        <end position="96"/>
    </location>
</feature>
<evidence type="ECO:0000256" key="1">
    <source>
        <dbReference type="ARBA" id="ARBA00004141"/>
    </source>
</evidence>
<dbReference type="FunCoup" id="T1F9H2">
    <property type="interactions" value="280"/>
</dbReference>
<dbReference type="CTD" id="20205471"/>
<feature type="domain" description="ABC transporter" evidence="12">
    <location>
        <begin position="1218"/>
        <end position="1452"/>
    </location>
</feature>
<comment type="similarity">
    <text evidence="2">Belongs to the ABC transporter superfamily. ABCC family. Conjugate transporter (TC 3.A.1.208) subfamily.</text>
</comment>
<dbReference type="OrthoDB" id="6500128at2759"/>
<feature type="region of interest" description="Disordered" evidence="10">
    <location>
        <begin position="424"/>
        <end position="470"/>
    </location>
</feature>
<dbReference type="FunFam" id="3.40.50.300:FF:004734">
    <property type="entry name" value="Predicted protein"/>
    <property type="match status" value="1"/>
</dbReference>
<dbReference type="InterPro" id="IPR017871">
    <property type="entry name" value="ABC_transporter-like_CS"/>
</dbReference>
<evidence type="ECO:0000313" key="15">
    <source>
        <dbReference type="EnsemblMetazoa" id="HelroP175652"/>
    </source>
</evidence>
<reference evidence="15" key="3">
    <citation type="submission" date="2015-06" db="UniProtKB">
        <authorList>
            <consortium name="EnsemblMetazoa"/>
        </authorList>
    </citation>
    <scope>IDENTIFICATION</scope>
</reference>
<proteinExistence type="inferred from homology"/>
<dbReference type="OMA" id="AFQYEAK"/>
<keyword evidence="8 11" id="KW-1133">Transmembrane helix</keyword>
<dbReference type="GO" id="GO:0016887">
    <property type="term" value="F:ATP hydrolysis activity"/>
    <property type="evidence" value="ECO:0007669"/>
    <property type="project" value="InterPro"/>
</dbReference>
<feature type="transmembrane region" description="Helical" evidence="11">
    <location>
        <begin position="926"/>
        <end position="948"/>
    </location>
</feature>
<dbReference type="KEGG" id="hro:HELRODRAFT_175652"/>
<dbReference type="InterPro" id="IPR011527">
    <property type="entry name" value="ABC1_TM_dom"/>
</dbReference>
<protein>
    <submittedName>
        <fullName evidence="14 15">Uncharacterized protein</fullName>
    </submittedName>
</protein>
<dbReference type="Pfam" id="PF00005">
    <property type="entry name" value="ABC_tran"/>
    <property type="match status" value="2"/>
</dbReference>
<evidence type="ECO:0000256" key="4">
    <source>
        <dbReference type="ARBA" id="ARBA00022692"/>
    </source>
</evidence>
<dbReference type="CDD" id="cd18593">
    <property type="entry name" value="ABC_6TM_MRP4_D1_like"/>
    <property type="match status" value="1"/>
</dbReference>
<dbReference type="PANTHER" id="PTHR24223:SF456">
    <property type="entry name" value="MULTIDRUG RESISTANCE-ASSOCIATED PROTEIN LETHAL(2)03659"/>
    <property type="match status" value="1"/>
</dbReference>
<evidence type="ECO:0000256" key="7">
    <source>
        <dbReference type="ARBA" id="ARBA00022840"/>
    </source>
</evidence>
<evidence type="ECO:0000256" key="10">
    <source>
        <dbReference type="SAM" id="MobiDB-lite"/>
    </source>
</evidence>
<organism evidence="15 16">
    <name type="scientific">Helobdella robusta</name>
    <name type="common">Californian leech</name>
    <dbReference type="NCBI Taxonomy" id="6412"/>
    <lineage>
        <taxon>Eukaryota</taxon>
        <taxon>Metazoa</taxon>
        <taxon>Spiralia</taxon>
        <taxon>Lophotrochozoa</taxon>
        <taxon>Annelida</taxon>
        <taxon>Clitellata</taxon>
        <taxon>Hirudinea</taxon>
        <taxon>Rhynchobdellida</taxon>
        <taxon>Glossiphoniidae</taxon>
        <taxon>Helobdella</taxon>
    </lineage>
</organism>
<evidence type="ECO:0000256" key="11">
    <source>
        <dbReference type="SAM" id="Phobius"/>
    </source>
</evidence>
<feature type="transmembrane region" description="Helical" evidence="11">
    <location>
        <begin position="264"/>
        <end position="284"/>
    </location>
</feature>
<feature type="transmembrane region" description="Helical" evidence="11">
    <location>
        <begin position="1026"/>
        <end position="1045"/>
    </location>
</feature>
<dbReference type="FunFam" id="3.40.50.300:FF:000973">
    <property type="entry name" value="Multidrug resistance-associated protein 4"/>
    <property type="match status" value="1"/>
</dbReference>
<feature type="compositionally biased region" description="Basic and acidic residues" evidence="10">
    <location>
        <begin position="448"/>
        <end position="461"/>
    </location>
</feature>
<evidence type="ECO:0000256" key="5">
    <source>
        <dbReference type="ARBA" id="ARBA00022737"/>
    </source>
</evidence>
<evidence type="ECO:0000259" key="12">
    <source>
        <dbReference type="PROSITE" id="PS50893"/>
    </source>
</evidence>
<dbReference type="InterPro" id="IPR036640">
    <property type="entry name" value="ABC1_TM_sf"/>
</dbReference>
<keyword evidence="4 11" id="KW-0812">Transmembrane</keyword>
<feature type="domain" description="ABC transmembrane type-1" evidence="13">
    <location>
        <begin position="100"/>
        <end position="382"/>
    </location>
</feature>
<dbReference type="SUPFAM" id="SSF90123">
    <property type="entry name" value="ABC transporter transmembrane region"/>
    <property type="match status" value="2"/>
</dbReference>
<evidence type="ECO:0000256" key="8">
    <source>
        <dbReference type="ARBA" id="ARBA00022989"/>
    </source>
</evidence>
<dbReference type="SMART" id="SM00382">
    <property type="entry name" value="AAA"/>
    <property type="match status" value="2"/>
</dbReference>
<name>T1F9H2_HELRO</name>
<feature type="domain" description="ABC transporter" evidence="12">
    <location>
        <begin position="484"/>
        <end position="704"/>
    </location>
</feature>
<feature type="transmembrane region" description="Helical" evidence="11">
    <location>
        <begin position="349"/>
        <end position="367"/>
    </location>
</feature>
<dbReference type="InterPro" id="IPR003593">
    <property type="entry name" value="AAA+_ATPase"/>
</dbReference>
<feature type="transmembrane region" description="Helical" evidence="11">
    <location>
        <begin position="387"/>
        <end position="408"/>
    </location>
</feature>
<feature type="compositionally biased region" description="Polar residues" evidence="10">
    <location>
        <begin position="424"/>
        <end position="433"/>
    </location>
</feature>
<dbReference type="HOGENOM" id="CLU_000604_27_1_1"/>
<dbReference type="CDD" id="cd03244">
    <property type="entry name" value="ABCC_MRP_domain2"/>
    <property type="match status" value="1"/>
</dbReference>
<dbReference type="STRING" id="6412.T1F9H2"/>
<dbReference type="GeneID" id="20205471"/>
<keyword evidence="16" id="KW-1185">Reference proteome</keyword>
<dbReference type="PROSITE" id="PS00211">
    <property type="entry name" value="ABC_TRANSPORTER_1"/>
    <property type="match status" value="2"/>
</dbReference>
<keyword evidence="5" id="KW-0677">Repeat</keyword>
<evidence type="ECO:0000256" key="2">
    <source>
        <dbReference type="ARBA" id="ARBA00009726"/>
    </source>
</evidence>
<evidence type="ECO:0000256" key="9">
    <source>
        <dbReference type="ARBA" id="ARBA00023136"/>
    </source>
</evidence>
<dbReference type="Gene3D" id="3.40.50.300">
    <property type="entry name" value="P-loop containing nucleotide triphosphate hydrolases"/>
    <property type="match status" value="2"/>
</dbReference>
<dbReference type="GO" id="GO:0005886">
    <property type="term" value="C:plasma membrane"/>
    <property type="evidence" value="ECO:0000318"/>
    <property type="project" value="GO_Central"/>
</dbReference>
<gene>
    <name evidence="15" type="primary">20205471</name>
    <name evidence="14" type="ORF">HELRODRAFT_175652</name>
</gene>
<dbReference type="PANTHER" id="PTHR24223">
    <property type="entry name" value="ATP-BINDING CASSETTE SUB-FAMILY C"/>
    <property type="match status" value="1"/>
</dbReference>
<dbReference type="InterPro" id="IPR003439">
    <property type="entry name" value="ABC_transporter-like_ATP-bd"/>
</dbReference>
<dbReference type="InParanoid" id="T1F9H2"/>
<dbReference type="Gene3D" id="1.20.1560.10">
    <property type="entry name" value="ABC transporter type 1, transmembrane domain"/>
    <property type="match status" value="2"/>
</dbReference>
<dbReference type="EMBL" id="KB096900">
    <property type="protein sequence ID" value="ESO00670.1"/>
    <property type="molecule type" value="Genomic_DNA"/>
</dbReference>
<comment type="subcellular location">
    <subcellularLocation>
        <location evidence="1">Membrane</location>
        <topology evidence="1">Multi-pass membrane protein</topology>
    </subcellularLocation>
</comment>
<feature type="transmembrane region" description="Helical" evidence="11">
    <location>
        <begin position="841"/>
        <end position="863"/>
    </location>
</feature>
<feature type="transmembrane region" description="Helical" evidence="11">
    <location>
        <begin position="236"/>
        <end position="258"/>
    </location>
</feature>
<dbReference type="GO" id="GO:0055085">
    <property type="term" value="P:transmembrane transport"/>
    <property type="evidence" value="ECO:0000318"/>
    <property type="project" value="GO_Central"/>
</dbReference>
<dbReference type="PROSITE" id="PS50929">
    <property type="entry name" value="ABC_TM1F"/>
    <property type="match status" value="2"/>
</dbReference>
<dbReference type="EnsemblMetazoa" id="HelroT175652">
    <property type="protein sequence ID" value="HelroP175652"/>
    <property type="gene ID" value="HelroG175652"/>
</dbReference>
<dbReference type="CDD" id="cd03250">
    <property type="entry name" value="ABCC_MRP_domain1"/>
    <property type="match status" value="1"/>
</dbReference>
<dbReference type="GO" id="GO:0005524">
    <property type="term" value="F:ATP binding"/>
    <property type="evidence" value="ECO:0007669"/>
    <property type="project" value="UniProtKB-KW"/>
</dbReference>
<dbReference type="RefSeq" id="XP_009021307.1">
    <property type="nucleotide sequence ID" value="XM_009023059.1"/>
</dbReference>
<reference evidence="16" key="1">
    <citation type="submission" date="2012-12" db="EMBL/GenBank/DDBJ databases">
        <authorList>
            <person name="Hellsten U."/>
            <person name="Grimwood J."/>
            <person name="Chapman J.A."/>
            <person name="Shapiro H."/>
            <person name="Aerts A."/>
            <person name="Otillar R.P."/>
            <person name="Terry A.Y."/>
            <person name="Boore J.L."/>
            <person name="Simakov O."/>
            <person name="Marletaz F."/>
            <person name="Cho S.-J."/>
            <person name="Edsinger-Gonzales E."/>
            <person name="Havlak P."/>
            <person name="Kuo D.-H."/>
            <person name="Larsson T."/>
            <person name="Lv J."/>
            <person name="Arendt D."/>
            <person name="Savage R."/>
            <person name="Osoegawa K."/>
            <person name="de Jong P."/>
            <person name="Lindberg D.R."/>
            <person name="Seaver E.C."/>
            <person name="Weisblat D.A."/>
            <person name="Putnam N.H."/>
            <person name="Grigoriev I.V."/>
            <person name="Rokhsar D.S."/>
        </authorList>
    </citation>
    <scope>NUCLEOTIDE SEQUENCE</scope>
</reference>
<feature type="transmembrane region" description="Helical" evidence="11">
    <location>
        <begin position="160"/>
        <end position="183"/>
    </location>
</feature>
<evidence type="ECO:0000313" key="14">
    <source>
        <dbReference type="EMBL" id="ESO00670.1"/>
    </source>
</evidence>
<dbReference type="Proteomes" id="UP000015101">
    <property type="component" value="Unassembled WGS sequence"/>
</dbReference>
<dbReference type="GO" id="GO:0140359">
    <property type="term" value="F:ABC-type transporter activity"/>
    <property type="evidence" value="ECO:0000318"/>
    <property type="project" value="GO_Central"/>
</dbReference>
<keyword evidence="3" id="KW-0813">Transport</keyword>
<accession>T1F9H2</accession>
<evidence type="ECO:0000256" key="6">
    <source>
        <dbReference type="ARBA" id="ARBA00022741"/>
    </source>
</evidence>
<feature type="transmembrane region" description="Helical" evidence="11">
    <location>
        <begin position="1115"/>
        <end position="1134"/>
    </location>
</feature>
<evidence type="ECO:0000259" key="13">
    <source>
        <dbReference type="PROSITE" id="PS50929"/>
    </source>
</evidence>
<dbReference type="PROSITE" id="PS50893">
    <property type="entry name" value="ABC_TRANSPORTER_2"/>
    <property type="match status" value="2"/>
</dbReference>
<keyword evidence="9 11" id="KW-0472">Membrane</keyword>
<keyword evidence="7" id="KW-0067">ATP-binding</keyword>
<dbReference type="InterPro" id="IPR030240">
    <property type="entry name" value="ABCC4_TMD1"/>
</dbReference>
<dbReference type="Pfam" id="PF00664">
    <property type="entry name" value="ABC_membrane"/>
    <property type="match status" value="2"/>
</dbReference>
<sequence length="1476" mass="166653">MNENIKIKARHPYLKANPISRLFYCWLNDFIKKGRKQKLAESDLYTVLKEDSSQLLCDNLERQWNKQLKSPKPSLLKAIFWTYGPYMFAWCLVFLIEVEIIKIVQPILIGRLIRCFTMNAYNNNNDNFNNVDNFTTFGNATFNKPHSTSATSTISNFETYMYALGVSLCTMAPTIIHHPVFLAMFSTGMRLRLACCGMVYKKSLKLSTSSLGKTTTGQMVNLMSNDVQRFDMTAGIICYIVFGPLEVIAVGIILWFYIDWGGVAGMVTLVLVIPVTGCFAKLFARLRLQISKLTDQRLSQMNELLHGIRLIKMSCWEDFFERTIMNTRCLEFKQLVRAGYARATTISSLFYSGKLVLFATILTYILLGNDVTAEMVFVTMSLYHPVRFTMTMGFPIAMHFGAESMIAVKRLQEFLLLPEKSTSTEENNLSSDGSPIKKKKSSLNGPKLENRNGDADGDAKRCGGSSSGIGDVDSKNNHDFFVSVKNASLTSDRSKVPILRNLSFCVRGDDLLMVVGSVGSGKTSLLMMILKELPILTGHLEIRGKLAYASQQTWIFSSSIRRNILLGYPFEESYYETVLKCCGLKEDLADMPQGDLTHIGDRGATLSGGQRARVNLARAVYSGADIFLFDDPLSAVDANVSQHIFNECINGLLSNKLRILVTHQIQYLTMATKILLVDKDQNHMCGSYDELVSLGVDFHKVLTTEIDQSDEKDSISAPAVEIPTLSKFKNPLMSSLNSLLYIDAVDGDVRFNVESQSLGSIPSLAGSVGGDPAMGSKRGSRKDSKLLAQEMLPMIKFEKFHAKSQQTEQNVEQNEEMYSGKTIPASLYLEYTRAGTGNCGIFILCLLNVLAQFFFLITDWWLVHWCNKVEHFYSTLHQIYATTVTTPATNDNDHKNNNIYDTVYSNTTTTTTTFNTEPLKFPEHHFHLLIFGILTLLVAVVGLIRAWFSFHMFLYSSHNVHRDMLHSIIRSPVTFFDTNPTGRILNRFSKDLGQVDESFPLVFYDIVQNLCLLLGIFIVITVFNPWVFIAIIIMFFIFGLLRRYFITAFRNVKRLESILKGPVFSHINATFLGIHTIRSHKVEALFNREFHDLQDDHSAAFSLYLYLGRWLAVRLEWLCTGLICVVTFAAVFAAQTMNGATVGLSLSYVITLLWLFQWVVRQSTELESLMTCVERMIQYSKLPIERTSGSAPGPTTLPPTSPKLKAKSSPSPKSKPELEHLRVTPEDNPVHFSVASTWRGQVQGRQSQVGIVGRTGAGKSSLMNIMFRLYRYEGRVLVDNLDIQDLDLFQVRQKISIIPQESILLQGTLRKNLNPLNQHKEHEMWSVLERVKLIDMVRSSGKGLEFWINESGNNLSAGQQQLLCLARALLEENKILIIDEATANVDRETDTFIQKVLRQEFVDCTVLCIAHRLNTIIDYDRIMLLDEGEIKEFDSPGTLLKDKNSLFTKLALQTGKEEYQRLLQSVQISENNKKSK</sequence>
<dbReference type="eggNOG" id="KOG0054">
    <property type="taxonomic scope" value="Eukaryota"/>
</dbReference>
<reference evidence="14 16" key="2">
    <citation type="journal article" date="2013" name="Nature">
        <title>Insights into bilaterian evolution from three spiralian genomes.</title>
        <authorList>
            <person name="Simakov O."/>
            <person name="Marletaz F."/>
            <person name="Cho S.J."/>
            <person name="Edsinger-Gonzales E."/>
            <person name="Havlak P."/>
            <person name="Hellsten U."/>
            <person name="Kuo D.H."/>
            <person name="Larsson T."/>
            <person name="Lv J."/>
            <person name="Arendt D."/>
            <person name="Savage R."/>
            <person name="Osoegawa K."/>
            <person name="de Jong P."/>
            <person name="Grimwood J."/>
            <person name="Chapman J.A."/>
            <person name="Shapiro H."/>
            <person name="Aerts A."/>
            <person name="Otillar R.P."/>
            <person name="Terry A.Y."/>
            <person name="Boore J.L."/>
            <person name="Grigoriev I.V."/>
            <person name="Lindberg D.R."/>
            <person name="Seaver E.C."/>
            <person name="Weisblat D.A."/>
            <person name="Putnam N.H."/>
            <person name="Rokhsar D.S."/>
        </authorList>
    </citation>
    <scope>NUCLEOTIDE SEQUENCE</scope>
</reference>
<feature type="region of interest" description="Disordered" evidence="10">
    <location>
        <begin position="1187"/>
        <end position="1220"/>
    </location>
</feature>
<dbReference type="InterPro" id="IPR050173">
    <property type="entry name" value="ABC_transporter_C-like"/>
</dbReference>
<dbReference type="InterPro" id="IPR027417">
    <property type="entry name" value="P-loop_NTPase"/>
</dbReference>
<evidence type="ECO:0000313" key="16">
    <source>
        <dbReference type="Proteomes" id="UP000015101"/>
    </source>
</evidence>
<keyword evidence="6" id="KW-0547">Nucleotide-binding</keyword>
<feature type="domain" description="ABC transmembrane type-1" evidence="13">
    <location>
        <begin position="842"/>
        <end position="1168"/>
    </location>
</feature>
<dbReference type="EMBL" id="AMQM01005390">
    <property type="status" value="NOT_ANNOTATED_CDS"/>
    <property type="molecule type" value="Genomic_DNA"/>
</dbReference>